<evidence type="ECO:0000313" key="7">
    <source>
        <dbReference type="Ensembl" id="ENSCVAP00000006692.1"/>
    </source>
</evidence>
<sequence length="99" mass="10875">FRMARLVLSAIVLMMAVITFTEGLRGVGPKKCCFQFNDNKVSINRVVGYTKTSQRCPNPAFLLKTVAGRQLCVSPSAPWVKELISQLEAKKVSGSNTNL</sequence>
<dbReference type="GeneTree" id="ENSGT01140000282814"/>
<evidence type="ECO:0000313" key="8">
    <source>
        <dbReference type="Proteomes" id="UP000265020"/>
    </source>
</evidence>
<feature type="signal peptide" evidence="5">
    <location>
        <begin position="1"/>
        <end position="23"/>
    </location>
</feature>
<keyword evidence="8" id="KW-1185">Reference proteome</keyword>
<dbReference type="Ensembl" id="ENSCVAT00000004562.1">
    <property type="protein sequence ID" value="ENSCVAP00000006692.1"/>
    <property type="gene ID" value="ENSCVAG00000008289.1"/>
</dbReference>
<dbReference type="InterPro" id="IPR039809">
    <property type="entry name" value="Chemokine_b/g/d"/>
</dbReference>
<comment type="subcellular location">
    <subcellularLocation>
        <location evidence="1">Secreted</location>
    </subcellularLocation>
</comment>
<organism evidence="7 8">
    <name type="scientific">Cyprinodon variegatus</name>
    <name type="common">Sheepshead minnow</name>
    <dbReference type="NCBI Taxonomy" id="28743"/>
    <lineage>
        <taxon>Eukaryota</taxon>
        <taxon>Metazoa</taxon>
        <taxon>Chordata</taxon>
        <taxon>Craniata</taxon>
        <taxon>Vertebrata</taxon>
        <taxon>Euteleostomi</taxon>
        <taxon>Actinopterygii</taxon>
        <taxon>Neopterygii</taxon>
        <taxon>Teleostei</taxon>
        <taxon>Neoteleostei</taxon>
        <taxon>Acanthomorphata</taxon>
        <taxon>Ovalentaria</taxon>
        <taxon>Atherinomorphae</taxon>
        <taxon>Cyprinodontiformes</taxon>
        <taxon>Cyprinodontidae</taxon>
        <taxon>Cyprinodon</taxon>
    </lineage>
</organism>
<dbReference type="STRING" id="28743.ENSCVAP00000006692"/>
<dbReference type="OMA" id="FFYISRQ"/>
<dbReference type="SMART" id="SM00199">
    <property type="entry name" value="SCY"/>
    <property type="match status" value="1"/>
</dbReference>
<protein>
    <submittedName>
        <fullName evidence="7">Monocyte chemotactic protein 1B-like</fullName>
    </submittedName>
</protein>
<dbReference type="AlphaFoldDB" id="A0A3Q2CMW8"/>
<dbReference type="InterPro" id="IPR036048">
    <property type="entry name" value="Interleukin_8-like_sf"/>
</dbReference>
<dbReference type="SUPFAM" id="SSF54117">
    <property type="entry name" value="Interleukin 8-like chemokines"/>
    <property type="match status" value="1"/>
</dbReference>
<keyword evidence="2" id="KW-0202">Cytokine</keyword>
<dbReference type="GO" id="GO:0005615">
    <property type="term" value="C:extracellular space"/>
    <property type="evidence" value="ECO:0007669"/>
    <property type="project" value="UniProtKB-KW"/>
</dbReference>
<dbReference type="Pfam" id="PF00048">
    <property type="entry name" value="IL8"/>
    <property type="match status" value="1"/>
</dbReference>
<dbReference type="PANTHER" id="PTHR12015:SF183">
    <property type="entry name" value="C-C MOTIF CHEMOKINE 3"/>
    <property type="match status" value="1"/>
</dbReference>
<dbReference type="InterPro" id="IPR001811">
    <property type="entry name" value="Chemokine_IL8-like_dom"/>
</dbReference>
<evidence type="ECO:0000259" key="6">
    <source>
        <dbReference type="SMART" id="SM00199"/>
    </source>
</evidence>
<feature type="chain" id="PRO_5018548335" evidence="5">
    <location>
        <begin position="24"/>
        <end position="99"/>
    </location>
</feature>
<evidence type="ECO:0000256" key="3">
    <source>
        <dbReference type="ARBA" id="ARBA00022525"/>
    </source>
</evidence>
<proteinExistence type="predicted"/>
<evidence type="ECO:0000256" key="5">
    <source>
        <dbReference type="SAM" id="SignalP"/>
    </source>
</evidence>
<reference evidence="7" key="2">
    <citation type="submission" date="2025-09" db="UniProtKB">
        <authorList>
            <consortium name="Ensembl"/>
        </authorList>
    </citation>
    <scope>IDENTIFICATION</scope>
</reference>
<reference evidence="7" key="1">
    <citation type="submission" date="2025-08" db="UniProtKB">
        <authorList>
            <consortium name="Ensembl"/>
        </authorList>
    </citation>
    <scope>IDENTIFICATION</scope>
</reference>
<evidence type="ECO:0000256" key="2">
    <source>
        <dbReference type="ARBA" id="ARBA00022514"/>
    </source>
</evidence>
<feature type="domain" description="Chemokine interleukin-8-like" evidence="6">
    <location>
        <begin position="29"/>
        <end position="87"/>
    </location>
</feature>
<dbReference type="Proteomes" id="UP000265020">
    <property type="component" value="Unassembled WGS sequence"/>
</dbReference>
<keyword evidence="4 5" id="KW-0732">Signal</keyword>
<dbReference type="CDD" id="cd00272">
    <property type="entry name" value="Chemokine_CC"/>
    <property type="match status" value="1"/>
</dbReference>
<dbReference type="GO" id="GO:0008009">
    <property type="term" value="F:chemokine activity"/>
    <property type="evidence" value="ECO:0007669"/>
    <property type="project" value="InterPro"/>
</dbReference>
<dbReference type="Gene3D" id="2.40.50.40">
    <property type="match status" value="1"/>
</dbReference>
<keyword evidence="3" id="KW-0964">Secreted</keyword>
<evidence type="ECO:0000256" key="1">
    <source>
        <dbReference type="ARBA" id="ARBA00004613"/>
    </source>
</evidence>
<dbReference type="GO" id="GO:0006955">
    <property type="term" value="P:immune response"/>
    <property type="evidence" value="ECO:0007669"/>
    <property type="project" value="InterPro"/>
</dbReference>
<accession>A0A3Q2CMW8</accession>
<name>A0A3Q2CMW8_CYPVA</name>
<evidence type="ECO:0000256" key="4">
    <source>
        <dbReference type="ARBA" id="ARBA00022729"/>
    </source>
</evidence>
<dbReference type="PANTHER" id="PTHR12015">
    <property type="entry name" value="SMALL INDUCIBLE CYTOKINE A"/>
    <property type="match status" value="1"/>
</dbReference>